<accession>A0A438EI44</accession>
<evidence type="ECO:0000313" key="1">
    <source>
        <dbReference type="EMBL" id="RVW47371.1"/>
    </source>
</evidence>
<gene>
    <name evidence="1" type="primary">TPKC_1</name>
    <name evidence="1" type="ORF">CK203_090356</name>
</gene>
<protein>
    <submittedName>
        <fullName evidence="1">Two pore potassium channel c</fullName>
    </submittedName>
</protein>
<dbReference type="AlphaFoldDB" id="A0A438EI44"/>
<proteinExistence type="predicted"/>
<sequence>MGLECLSSPPTSPTTSLKICLPPCLEEPGTFQSGKTCIPQGPWPNSHLIEPVFISAVKNGAPKWGLNPQPDLTNELPLHLLSQAIPLHRTSKASYQSSVFHVFPGKSEYVIYKLKELGKVSEKDISQICNKFDRLDSGNCGKITLADLMENHH</sequence>
<dbReference type="EMBL" id="QGNW01001285">
    <property type="protein sequence ID" value="RVW47371.1"/>
    <property type="molecule type" value="Genomic_DNA"/>
</dbReference>
<comment type="caution">
    <text evidence="1">The sequence shown here is derived from an EMBL/GenBank/DDBJ whole genome shotgun (WGS) entry which is preliminary data.</text>
</comment>
<keyword evidence="1" id="KW-0407">Ion channel</keyword>
<reference evidence="1 2" key="1">
    <citation type="journal article" date="2018" name="PLoS Genet.">
        <title>Population sequencing reveals clonal diversity and ancestral inbreeding in the grapevine cultivar Chardonnay.</title>
        <authorList>
            <person name="Roach M.J."/>
            <person name="Johnson D.L."/>
            <person name="Bohlmann J."/>
            <person name="van Vuuren H.J."/>
            <person name="Jones S.J."/>
            <person name="Pretorius I.S."/>
            <person name="Schmidt S.A."/>
            <person name="Borneman A.R."/>
        </authorList>
    </citation>
    <scope>NUCLEOTIDE SEQUENCE [LARGE SCALE GENOMIC DNA]</scope>
    <source>
        <strain evidence="2">cv. Chardonnay</strain>
        <tissue evidence="1">Leaf</tissue>
    </source>
</reference>
<keyword evidence="1" id="KW-0813">Transport</keyword>
<dbReference type="Proteomes" id="UP000288805">
    <property type="component" value="Unassembled WGS sequence"/>
</dbReference>
<evidence type="ECO:0000313" key="2">
    <source>
        <dbReference type="Proteomes" id="UP000288805"/>
    </source>
</evidence>
<organism evidence="1 2">
    <name type="scientific">Vitis vinifera</name>
    <name type="common">Grape</name>
    <dbReference type="NCBI Taxonomy" id="29760"/>
    <lineage>
        <taxon>Eukaryota</taxon>
        <taxon>Viridiplantae</taxon>
        <taxon>Streptophyta</taxon>
        <taxon>Embryophyta</taxon>
        <taxon>Tracheophyta</taxon>
        <taxon>Spermatophyta</taxon>
        <taxon>Magnoliopsida</taxon>
        <taxon>eudicotyledons</taxon>
        <taxon>Gunneridae</taxon>
        <taxon>Pentapetalae</taxon>
        <taxon>rosids</taxon>
        <taxon>Vitales</taxon>
        <taxon>Vitaceae</taxon>
        <taxon>Viteae</taxon>
        <taxon>Vitis</taxon>
    </lineage>
</organism>
<dbReference type="GO" id="GO:0034220">
    <property type="term" value="P:monoatomic ion transmembrane transport"/>
    <property type="evidence" value="ECO:0007669"/>
    <property type="project" value="UniProtKB-KW"/>
</dbReference>
<name>A0A438EI44_VITVI</name>
<keyword evidence="1" id="KW-0406">Ion transport</keyword>